<evidence type="ECO:0000259" key="2">
    <source>
        <dbReference type="Pfam" id="PF18962"/>
    </source>
</evidence>
<proteinExistence type="predicted"/>
<organism evidence="3 4">
    <name type="scientific">Coprobacter secundus subsp. similis</name>
    <dbReference type="NCBI Taxonomy" id="2751153"/>
    <lineage>
        <taxon>Bacteria</taxon>
        <taxon>Pseudomonadati</taxon>
        <taxon>Bacteroidota</taxon>
        <taxon>Bacteroidia</taxon>
        <taxon>Bacteroidales</taxon>
        <taxon>Barnesiellaceae</taxon>
        <taxon>Coprobacter</taxon>
    </lineage>
</organism>
<dbReference type="InterPro" id="IPR030916">
    <property type="entry name" value="ELWxxDGT_rpt"/>
</dbReference>
<dbReference type="RefSeq" id="WP_021931033.1">
    <property type="nucleotide sequence ID" value="NZ_AP023322.1"/>
</dbReference>
<feature type="domain" description="Secretion system C-terminal sorting" evidence="2">
    <location>
        <begin position="547"/>
        <end position="617"/>
    </location>
</feature>
<accession>A0A7G1HYW8</accession>
<sequence length="618" mass="68494">MKKRNILLATALLSVGSVFAQTLPDGMTALLPSGVTPNITQDKKFIMQKNLTVAGSPEKGYYAFFSASDSDHGEELWVTDGTPEGTRMVKDINPGVATSDVNYLTRFNDKVVFSADNGEDGYQLWISDGTEEGTRMVKKIHEFDSSNPIGFCQMNETQFIFFASDYESENFSSEGAQKWLYVSDGTEEGTKLVAQVDCQFPGEDIDHRYGAVIRVGRKVFFKGDVADKTGTTYGLELWVTDGTTEGTYMVKDINLEKNVNKEGSTLSSAINSMQNFYNEGLFFKAWDEDHGNEPWFTDGTEEGTYLIYDTDPTVGANGIGVGGGVTMVGEVYNGEICFRGKDPKLGCEFGVTNCEKGNFKCFDIFTVEPTQDHQSFADNGVVFDDKYMFCANTGTDANIESCKGGELHWYDGEKVQMQYDFAPGVGCDWVKELTVAGGSLYWWNEGNMDGTTATDTKLIRLDKWDGVPQIVSNIDANGDKIYCLRNLNGELLFTSKASNQLYCYHYRQDGYDPAKNPDKMEPEYRTREEIETGIENVTDNKTNSFEIYPNPATETFRIKGIDTMKSNLKIYDISGRLVKSIDNVSVCDAISVSDLAAGMYEVIASSATGTKSTRLIVK</sequence>
<dbReference type="Pfam" id="PF18962">
    <property type="entry name" value="Por_Secre_tail"/>
    <property type="match status" value="1"/>
</dbReference>
<dbReference type="Proteomes" id="UP000594042">
    <property type="component" value="Chromosome"/>
</dbReference>
<name>A0A7G1HYW8_9BACT</name>
<reference evidence="4" key="1">
    <citation type="submission" date="2020-07" db="EMBL/GenBank/DDBJ databases">
        <title>Complete genome sequencing of Coprobacter sp. strain 2CBH44.</title>
        <authorList>
            <person name="Sakamoto M."/>
            <person name="Murakami T."/>
            <person name="Mori H."/>
        </authorList>
    </citation>
    <scope>NUCLEOTIDE SEQUENCE [LARGE SCALE GENOMIC DNA]</scope>
    <source>
        <strain evidence="4">2CBH44</strain>
    </source>
</reference>
<evidence type="ECO:0000256" key="1">
    <source>
        <dbReference type="SAM" id="SignalP"/>
    </source>
</evidence>
<feature type="chain" id="PRO_5028823671" description="Secretion system C-terminal sorting domain-containing protein" evidence="1">
    <location>
        <begin position="21"/>
        <end position="618"/>
    </location>
</feature>
<dbReference type="EMBL" id="AP023322">
    <property type="protein sequence ID" value="BCI64846.1"/>
    <property type="molecule type" value="Genomic_DNA"/>
</dbReference>
<dbReference type="AlphaFoldDB" id="A0A7G1HYW8"/>
<dbReference type="NCBIfam" id="TIGR04534">
    <property type="entry name" value="ELWxxDGT_rpt"/>
    <property type="match status" value="1"/>
</dbReference>
<keyword evidence="1" id="KW-0732">Signal</keyword>
<dbReference type="InterPro" id="IPR026444">
    <property type="entry name" value="Secre_tail"/>
</dbReference>
<dbReference type="NCBIfam" id="TIGR04183">
    <property type="entry name" value="Por_Secre_tail"/>
    <property type="match status" value="1"/>
</dbReference>
<evidence type="ECO:0000313" key="4">
    <source>
        <dbReference type="Proteomes" id="UP000594042"/>
    </source>
</evidence>
<evidence type="ECO:0000313" key="3">
    <source>
        <dbReference type="EMBL" id="BCI64846.1"/>
    </source>
</evidence>
<gene>
    <name evidence="3" type="ORF">Cop2CBH44_31990</name>
</gene>
<feature type="signal peptide" evidence="1">
    <location>
        <begin position="1"/>
        <end position="20"/>
    </location>
</feature>
<keyword evidence="4" id="KW-1185">Reference proteome</keyword>
<protein>
    <recommendedName>
        <fullName evidence="2">Secretion system C-terminal sorting domain-containing protein</fullName>
    </recommendedName>
</protein>
<dbReference type="KEGG" id="copr:Cop2CBH44_31990"/>